<sequence>MLRLKGTSFWVAVGGRSLQVRSHELTNPRSGDPKNPPS</sequence>
<proteinExistence type="predicted"/>
<dbReference type="AlphaFoldDB" id="A0A2R8BE61"/>
<organism evidence="1 2">
    <name type="scientific">Ascidiaceihabitans donghaensis</name>
    <dbReference type="NCBI Taxonomy" id="1510460"/>
    <lineage>
        <taxon>Bacteria</taxon>
        <taxon>Pseudomonadati</taxon>
        <taxon>Pseudomonadota</taxon>
        <taxon>Alphaproteobacteria</taxon>
        <taxon>Rhodobacterales</taxon>
        <taxon>Paracoccaceae</taxon>
        <taxon>Ascidiaceihabitans</taxon>
    </lineage>
</organism>
<dbReference type="EMBL" id="OMOR01000001">
    <property type="protein sequence ID" value="SPH21302.1"/>
    <property type="molecule type" value="Genomic_DNA"/>
</dbReference>
<gene>
    <name evidence="1" type="ORF">ASD8599_02054</name>
</gene>
<keyword evidence="2" id="KW-1185">Reference proteome</keyword>
<name>A0A2R8BE61_9RHOB</name>
<protein>
    <submittedName>
        <fullName evidence="1">Uncharacterized protein</fullName>
    </submittedName>
</protein>
<dbReference type="Proteomes" id="UP000244880">
    <property type="component" value="Unassembled WGS sequence"/>
</dbReference>
<evidence type="ECO:0000313" key="2">
    <source>
        <dbReference type="Proteomes" id="UP000244880"/>
    </source>
</evidence>
<evidence type="ECO:0000313" key="1">
    <source>
        <dbReference type="EMBL" id="SPH21302.1"/>
    </source>
</evidence>
<reference evidence="1 2" key="1">
    <citation type="submission" date="2018-03" db="EMBL/GenBank/DDBJ databases">
        <authorList>
            <person name="Keele B.F."/>
        </authorList>
    </citation>
    <scope>NUCLEOTIDE SEQUENCE [LARGE SCALE GENOMIC DNA]</scope>
    <source>
        <strain evidence="1 2">CECT 8599</strain>
    </source>
</reference>
<accession>A0A2R8BE61</accession>